<accession>A0A9D1DUA3</accession>
<dbReference type="EMBL" id="DVHC01000035">
    <property type="protein sequence ID" value="HIR59068.1"/>
    <property type="molecule type" value="Genomic_DNA"/>
</dbReference>
<keyword evidence="5 17" id="KW-1003">Cell membrane</keyword>
<proteinExistence type="inferred from homology"/>
<dbReference type="GO" id="GO:0005886">
    <property type="term" value="C:plasma membrane"/>
    <property type="evidence" value="ECO:0007669"/>
    <property type="project" value="UniProtKB-SubCell"/>
</dbReference>
<evidence type="ECO:0000256" key="9">
    <source>
        <dbReference type="ARBA" id="ARBA00022984"/>
    </source>
</evidence>
<comment type="caution">
    <text evidence="18">The sequence shown here is derived from an EMBL/GenBank/DDBJ whole genome shotgun (WGS) entry which is preliminary data.</text>
</comment>
<dbReference type="Pfam" id="PF02673">
    <property type="entry name" value="BacA"/>
    <property type="match status" value="1"/>
</dbReference>
<comment type="similarity">
    <text evidence="2 17">Belongs to the UppP family.</text>
</comment>
<keyword evidence="12 17" id="KW-0046">Antibiotic resistance</keyword>
<comment type="miscellaneous">
    <text evidence="17">Bacitracin is thought to be involved in the inhibition of peptidoglycan synthesis by sequestering undecaprenyl diphosphate, thereby reducing the pool of lipid carrier available.</text>
</comment>
<dbReference type="NCBIfam" id="TIGR00753">
    <property type="entry name" value="undec_PP_bacA"/>
    <property type="match status" value="1"/>
</dbReference>
<dbReference type="PANTHER" id="PTHR30622:SF4">
    <property type="entry name" value="UNDECAPRENYL-DIPHOSPHATASE"/>
    <property type="match status" value="1"/>
</dbReference>
<keyword evidence="13 17" id="KW-0961">Cell wall biogenesis/degradation</keyword>
<keyword evidence="10 17" id="KW-1133">Transmembrane helix</keyword>
<sequence>MTDIINTIILGIIQGIAEFLPISSSAHLIIFRDLFGIGADMSTKVALCFDLALHLGTLLAIAVFFFKDFLNMVIKGVTKGVKDKDGKLFWQIVVATIPAAIVGVLFEDVIEDAIRTNYLLIATALIVMGIIIYLVDKNSKEEKNTKELSFKDAIIIGCSQVFALIPGFSRSGTTIASARCLKVDRESAAKFSFYLSAPVVLGACVLQLLDDGAVELIMQNATIFILGIVVSFVTGLICIKFLLQYLKKHDFKLFMIYRIILALIVIITVIL</sequence>
<evidence type="ECO:0000256" key="5">
    <source>
        <dbReference type="ARBA" id="ARBA00022475"/>
    </source>
</evidence>
<evidence type="ECO:0000256" key="11">
    <source>
        <dbReference type="ARBA" id="ARBA00023136"/>
    </source>
</evidence>
<evidence type="ECO:0000256" key="6">
    <source>
        <dbReference type="ARBA" id="ARBA00022692"/>
    </source>
</evidence>
<feature type="transmembrane region" description="Helical" evidence="17">
    <location>
        <begin position="88"/>
        <end position="106"/>
    </location>
</feature>
<dbReference type="InterPro" id="IPR003824">
    <property type="entry name" value="UppP"/>
</dbReference>
<evidence type="ECO:0000256" key="12">
    <source>
        <dbReference type="ARBA" id="ARBA00023251"/>
    </source>
</evidence>
<evidence type="ECO:0000256" key="1">
    <source>
        <dbReference type="ARBA" id="ARBA00004651"/>
    </source>
</evidence>
<evidence type="ECO:0000256" key="3">
    <source>
        <dbReference type="ARBA" id="ARBA00012374"/>
    </source>
</evidence>
<evidence type="ECO:0000256" key="14">
    <source>
        <dbReference type="ARBA" id="ARBA00032707"/>
    </source>
</evidence>
<evidence type="ECO:0000256" key="7">
    <source>
        <dbReference type="ARBA" id="ARBA00022801"/>
    </source>
</evidence>
<feature type="transmembrane region" description="Helical" evidence="17">
    <location>
        <begin position="51"/>
        <end position="67"/>
    </location>
</feature>
<dbReference type="GO" id="GO:0050380">
    <property type="term" value="F:undecaprenyl-diphosphatase activity"/>
    <property type="evidence" value="ECO:0007669"/>
    <property type="project" value="UniProtKB-UniRule"/>
</dbReference>
<keyword evidence="9 17" id="KW-0573">Peptidoglycan synthesis</keyword>
<dbReference type="EC" id="3.6.1.27" evidence="3 17"/>
<feature type="transmembrane region" description="Helical" evidence="17">
    <location>
        <begin position="255"/>
        <end position="270"/>
    </location>
</feature>
<dbReference type="GO" id="GO:0008360">
    <property type="term" value="P:regulation of cell shape"/>
    <property type="evidence" value="ECO:0007669"/>
    <property type="project" value="UniProtKB-KW"/>
</dbReference>
<keyword evidence="8 17" id="KW-0133">Cell shape</keyword>
<feature type="transmembrane region" description="Helical" evidence="17">
    <location>
        <begin position="118"/>
        <end position="135"/>
    </location>
</feature>
<organism evidence="18 19">
    <name type="scientific">Candidatus Onthousia excrementipullorum</name>
    <dbReference type="NCBI Taxonomy" id="2840884"/>
    <lineage>
        <taxon>Bacteria</taxon>
        <taxon>Bacillati</taxon>
        <taxon>Bacillota</taxon>
        <taxon>Bacilli</taxon>
        <taxon>Candidatus Onthousia</taxon>
    </lineage>
</organism>
<evidence type="ECO:0000256" key="15">
    <source>
        <dbReference type="ARBA" id="ARBA00032932"/>
    </source>
</evidence>
<reference evidence="18" key="1">
    <citation type="submission" date="2020-10" db="EMBL/GenBank/DDBJ databases">
        <authorList>
            <person name="Gilroy R."/>
        </authorList>
    </citation>
    <scope>NUCLEOTIDE SEQUENCE</scope>
    <source>
        <strain evidence="18">CHK184-20233</strain>
    </source>
</reference>
<evidence type="ECO:0000256" key="2">
    <source>
        <dbReference type="ARBA" id="ARBA00010621"/>
    </source>
</evidence>
<comment type="catalytic activity">
    <reaction evidence="16 17">
        <text>di-trans,octa-cis-undecaprenyl diphosphate + H2O = di-trans,octa-cis-undecaprenyl phosphate + phosphate + H(+)</text>
        <dbReference type="Rhea" id="RHEA:28094"/>
        <dbReference type="ChEBI" id="CHEBI:15377"/>
        <dbReference type="ChEBI" id="CHEBI:15378"/>
        <dbReference type="ChEBI" id="CHEBI:43474"/>
        <dbReference type="ChEBI" id="CHEBI:58405"/>
        <dbReference type="ChEBI" id="CHEBI:60392"/>
        <dbReference type="EC" id="3.6.1.27"/>
    </reaction>
</comment>
<keyword evidence="11 17" id="KW-0472">Membrane</keyword>
<feature type="transmembrane region" description="Helical" evidence="17">
    <location>
        <begin position="191"/>
        <end position="209"/>
    </location>
</feature>
<evidence type="ECO:0000256" key="8">
    <source>
        <dbReference type="ARBA" id="ARBA00022960"/>
    </source>
</evidence>
<evidence type="ECO:0000256" key="17">
    <source>
        <dbReference type="HAMAP-Rule" id="MF_01006"/>
    </source>
</evidence>
<dbReference type="AlphaFoldDB" id="A0A9D1DUA3"/>
<comment type="function">
    <text evidence="17">Catalyzes the dephosphorylation of undecaprenyl diphosphate (UPP). Confers resistance to bacitracin.</text>
</comment>
<name>A0A9D1DUA3_9FIRM</name>
<evidence type="ECO:0000313" key="18">
    <source>
        <dbReference type="EMBL" id="HIR59068.1"/>
    </source>
</evidence>
<evidence type="ECO:0000256" key="13">
    <source>
        <dbReference type="ARBA" id="ARBA00023316"/>
    </source>
</evidence>
<gene>
    <name evidence="17 18" type="primary">uppP</name>
    <name evidence="18" type="ORF">IAB38_03365</name>
</gene>
<evidence type="ECO:0000256" key="16">
    <source>
        <dbReference type="ARBA" id="ARBA00047594"/>
    </source>
</evidence>
<feature type="transmembrane region" description="Helical" evidence="17">
    <location>
        <begin position="221"/>
        <end position="243"/>
    </location>
</feature>
<dbReference type="GO" id="GO:0046677">
    <property type="term" value="P:response to antibiotic"/>
    <property type="evidence" value="ECO:0007669"/>
    <property type="project" value="UniProtKB-UniRule"/>
</dbReference>
<evidence type="ECO:0000256" key="4">
    <source>
        <dbReference type="ARBA" id="ARBA00021581"/>
    </source>
</evidence>
<evidence type="ECO:0000313" key="19">
    <source>
        <dbReference type="Proteomes" id="UP000824232"/>
    </source>
</evidence>
<dbReference type="Proteomes" id="UP000824232">
    <property type="component" value="Unassembled WGS sequence"/>
</dbReference>
<evidence type="ECO:0000256" key="10">
    <source>
        <dbReference type="ARBA" id="ARBA00022989"/>
    </source>
</evidence>
<dbReference type="GO" id="GO:0071555">
    <property type="term" value="P:cell wall organization"/>
    <property type="evidence" value="ECO:0007669"/>
    <property type="project" value="UniProtKB-KW"/>
</dbReference>
<dbReference type="GO" id="GO:0009252">
    <property type="term" value="P:peptidoglycan biosynthetic process"/>
    <property type="evidence" value="ECO:0007669"/>
    <property type="project" value="UniProtKB-KW"/>
</dbReference>
<keyword evidence="6 17" id="KW-0812">Transmembrane</keyword>
<dbReference type="PANTHER" id="PTHR30622">
    <property type="entry name" value="UNDECAPRENYL-DIPHOSPHATASE"/>
    <property type="match status" value="1"/>
</dbReference>
<reference evidence="18" key="2">
    <citation type="journal article" date="2021" name="PeerJ">
        <title>Extensive microbial diversity within the chicken gut microbiome revealed by metagenomics and culture.</title>
        <authorList>
            <person name="Gilroy R."/>
            <person name="Ravi A."/>
            <person name="Getino M."/>
            <person name="Pursley I."/>
            <person name="Horton D.L."/>
            <person name="Alikhan N.F."/>
            <person name="Baker D."/>
            <person name="Gharbi K."/>
            <person name="Hall N."/>
            <person name="Watson M."/>
            <person name="Adriaenssens E.M."/>
            <person name="Foster-Nyarko E."/>
            <person name="Jarju S."/>
            <person name="Secka A."/>
            <person name="Antonio M."/>
            <person name="Oren A."/>
            <person name="Chaudhuri R.R."/>
            <person name="La Ragione R."/>
            <person name="Hildebrand F."/>
            <person name="Pallen M.J."/>
        </authorList>
    </citation>
    <scope>NUCLEOTIDE SEQUENCE</scope>
    <source>
        <strain evidence="18">CHK184-20233</strain>
    </source>
</reference>
<protein>
    <recommendedName>
        <fullName evidence="4 17">Undecaprenyl-diphosphatase</fullName>
        <ecNumber evidence="3 17">3.6.1.27</ecNumber>
    </recommendedName>
    <alternativeName>
        <fullName evidence="15 17">Bacitracin resistance protein</fullName>
    </alternativeName>
    <alternativeName>
        <fullName evidence="14 17">Undecaprenyl pyrophosphate phosphatase</fullName>
    </alternativeName>
</protein>
<dbReference type="HAMAP" id="MF_01006">
    <property type="entry name" value="Undec_diphosphatase"/>
    <property type="match status" value="1"/>
</dbReference>
<comment type="subcellular location">
    <subcellularLocation>
        <location evidence="1 17">Cell membrane</location>
        <topology evidence="1 17">Multi-pass membrane protein</topology>
    </subcellularLocation>
</comment>
<feature type="transmembrane region" description="Helical" evidence="17">
    <location>
        <begin position="7"/>
        <end position="31"/>
    </location>
</feature>
<keyword evidence="7 17" id="KW-0378">Hydrolase</keyword>